<keyword evidence="3" id="KW-1185">Reference proteome</keyword>
<sequence length="311" mass="33179">MKAAVLANYGAPENFQVKEVEVPEIKDGQILVHNYASSVNPVDTMVRKGALRLVSGLFGEQIIGSDFAGVVNASKSAHFKPGDEVFGFKNAVAGHAYAEYVVVDEDNAAIKPYNISFAEAASLPLVALTAYQGLTREGKVMPGQQILINGCTGGVGCMAVQIAKKLGAIVTGTCSAHHMIIAGELGCDEVIDYEKSGIPQDGRYDVIFDTAAQLTLSDIEKSLKPEGVLVTTKPPSDDLGEMLSSAVDLFRARMRAFMVEPVAKDLEVIRQLVEAGELRPVVMKTFPLANTGLAHKMLEAESVTGKIVIEI</sequence>
<dbReference type="Pfam" id="PF08240">
    <property type="entry name" value="ADH_N"/>
    <property type="match status" value="1"/>
</dbReference>
<dbReference type="PANTHER" id="PTHR44013">
    <property type="entry name" value="ZINC-TYPE ALCOHOL DEHYDROGENASE-LIKE PROTEIN C16A3.02C"/>
    <property type="match status" value="1"/>
</dbReference>
<dbReference type="SMART" id="SM00829">
    <property type="entry name" value="PKS_ER"/>
    <property type="match status" value="1"/>
</dbReference>
<evidence type="ECO:0000259" key="1">
    <source>
        <dbReference type="SMART" id="SM00829"/>
    </source>
</evidence>
<dbReference type="SUPFAM" id="SSF51735">
    <property type="entry name" value="NAD(P)-binding Rossmann-fold domains"/>
    <property type="match status" value="1"/>
</dbReference>
<dbReference type="InterPro" id="IPR011032">
    <property type="entry name" value="GroES-like_sf"/>
</dbReference>
<accession>A0ABY6JAQ0</accession>
<dbReference type="SUPFAM" id="SSF50129">
    <property type="entry name" value="GroES-like"/>
    <property type="match status" value="1"/>
</dbReference>
<organism evidence="2 3">
    <name type="scientific">Chitinophaga horti</name>
    <dbReference type="NCBI Taxonomy" id="2920382"/>
    <lineage>
        <taxon>Bacteria</taxon>
        <taxon>Pseudomonadati</taxon>
        <taxon>Bacteroidota</taxon>
        <taxon>Chitinophagia</taxon>
        <taxon>Chitinophagales</taxon>
        <taxon>Chitinophagaceae</taxon>
        <taxon>Chitinophaga</taxon>
    </lineage>
</organism>
<dbReference type="Gene3D" id="3.40.50.720">
    <property type="entry name" value="NAD(P)-binding Rossmann-like Domain"/>
    <property type="match status" value="1"/>
</dbReference>
<reference evidence="2" key="1">
    <citation type="submission" date="2022-10" db="EMBL/GenBank/DDBJ databases">
        <title>Chitinophaga sp. nov., isolated from soil.</title>
        <authorList>
            <person name="Jeon C.O."/>
        </authorList>
    </citation>
    <scope>NUCLEOTIDE SEQUENCE</scope>
    <source>
        <strain evidence="2">R8</strain>
    </source>
</reference>
<dbReference type="EMBL" id="CP107006">
    <property type="protein sequence ID" value="UYQ95384.1"/>
    <property type="molecule type" value="Genomic_DNA"/>
</dbReference>
<dbReference type="Gene3D" id="3.90.180.10">
    <property type="entry name" value="Medium-chain alcohol dehydrogenases, catalytic domain"/>
    <property type="match status" value="1"/>
</dbReference>
<protein>
    <submittedName>
        <fullName evidence="2">NAD(P)-dependent alcohol dehydrogenase</fullName>
    </submittedName>
</protein>
<feature type="domain" description="Enoyl reductase (ER)" evidence="1">
    <location>
        <begin position="10"/>
        <end position="309"/>
    </location>
</feature>
<proteinExistence type="predicted"/>
<dbReference type="CDD" id="cd08267">
    <property type="entry name" value="MDR1"/>
    <property type="match status" value="1"/>
</dbReference>
<gene>
    <name evidence="2" type="ORF">MKQ68_09770</name>
</gene>
<dbReference type="InterPro" id="IPR036291">
    <property type="entry name" value="NAD(P)-bd_dom_sf"/>
</dbReference>
<name>A0ABY6JAQ0_9BACT</name>
<dbReference type="InterPro" id="IPR013154">
    <property type="entry name" value="ADH-like_N"/>
</dbReference>
<dbReference type="Pfam" id="PF13602">
    <property type="entry name" value="ADH_zinc_N_2"/>
    <property type="match status" value="1"/>
</dbReference>
<dbReference type="InterPro" id="IPR020843">
    <property type="entry name" value="ER"/>
</dbReference>
<dbReference type="Proteomes" id="UP001162741">
    <property type="component" value="Chromosome"/>
</dbReference>
<evidence type="ECO:0000313" key="2">
    <source>
        <dbReference type="EMBL" id="UYQ95384.1"/>
    </source>
</evidence>
<dbReference type="InterPro" id="IPR052733">
    <property type="entry name" value="Chloroplast_QOR"/>
</dbReference>
<dbReference type="PANTHER" id="PTHR44013:SF1">
    <property type="entry name" value="ZINC-TYPE ALCOHOL DEHYDROGENASE-LIKE PROTEIN C16A3.02C"/>
    <property type="match status" value="1"/>
</dbReference>
<dbReference type="RefSeq" id="WP_264283128.1">
    <property type="nucleotide sequence ID" value="NZ_CP107006.1"/>
</dbReference>
<evidence type="ECO:0000313" key="3">
    <source>
        <dbReference type="Proteomes" id="UP001162741"/>
    </source>
</evidence>